<evidence type="ECO:0000259" key="6">
    <source>
        <dbReference type="Pfam" id="PF20284"/>
    </source>
</evidence>
<dbReference type="RefSeq" id="WP_208832808.1">
    <property type="nucleotide sequence ID" value="NZ_CP072110.1"/>
</dbReference>
<evidence type="ECO:0000256" key="4">
    <source>
        <dbReference type="ARBA" id="ARBA00023136"/>
    </source>
</evidence>
<name>A0A975HKX3_9GAMM</name>
<evidence type="ECO:0000313" key="7">
    <source>
        <dbReference type="EMBL" id="QTH64754.1"/>
    </source>
</evidence>
<evidence type="ECO:0000256" key="2">
    <source>
        <dbReference type="ARBA" id="ARBA00004370"/>
    </source>
</evidence>
<dbReference type="EMBL" id="CP072110">
    <property type="protein sequence ID" value="QTH64754.1"/>
    <property type="molecule type" value="Genomic_DNA"/>
</dbReference>
<sequence length="404" mass="45342">MNNTAVIFIHGFTGGDATWVNEKGVSFPQLLETFPELSELDFHEFVYHTQILNIKNNPASKVVAGILNKVLPSKFKIKTPVIKKNTPIAEIAQELLTFVKYELSDYSNIIFISHSMGGLISKNLIVDVIENEVALEHDIIGYCSLATPHKGSIPSILMAPFNINAKEMKPLDRDNNALNDKWIEHGVKLDKTLYVRAKSDEVVDVPSSIPFNDNKKFPFDVVEADHTSICKPSDASDRVCKVVRKFLLDCISKAKLKNTSMENFAEESSSYDKEVFVIKLMLAKVDSLLIADAKESFFLAEIIEKQASKSDRKIIEDLTLRVLSVYKNIAGAGSTLTSSELVSKIHERIMTNDKHALDCAIKYVSFMHKKGFLHQKANQENLTVNWSKDVSLADIESYRDLVND</sequence>
<evidence type="ECO:0008006" key="9">
    <source>
        <dbReference type="Google" id="ProtNLM"/>
    </source>
</evidence>
<dbReference type="InterPro" id="IPR052374">
    <property type="entry name" value="SERAC1"/>
</dbReference>
<feature type="domain" description="ABC-three component systems C-terminal" evidence="6">
    <location>
        <begin position="268"/>
        <end position="388"/>
    </location>
</feature>
<feature type="domain" description="DUF676" evidence="5">
    <location>
        <begin position="91"/>
        <end position="153"/>
    </location>
</feature>
<dbReference type="KEGG" id="psym:J1N51_04635"/>
<dbReference type="Gene3D" id="3.40.50.1820">
    <property type="entry name" value="alpha/beta hydrolase"/>
    <property type="match status" value="1"/>
</dbReference>
<keyword evidence="3" id="KW-0256">Endoplasmic reticulum</keyword>
<evidence type="ECO:0000256" key="1">
    <source>
        <dbReference type="ARBA" id="ARBA00004240"/>
    </source>
</evidence>
<keyword evidence="4" id="KW-0472">Membrane</keyword>
<dbReference type="AlphaFoldDB" id="A0A975HKX3"/>
<dbReference type="Proteomes" id="UP000682739">
    <property type="component" value="Chromosome"/>
</dbReference>
<dbReference type="PANTHER" id="PTHR48182">
    <property type="entry name" value="PROTEIN SERAC1"/>
    <property type="match status" value="1"/>
</dbReference>
<dbReference type="Pfam" id="PF05057">
    <property type="entry name" value="DUF676"/>
    <property type="match status" value="1"/>
</dbReference>
<gene>
    <name evidence="7" type="ORF">J1N51_04635</name>
</gene>
<organism evidence="7 8">
    <name type="scientific">Psychrosphaera ytuae</name>
    <dbReference type="NCBI Taxonomy" id="2820710"/>
    <lineage>
        <taxon>Bacteria</taxon>
        <taxon>Pseudomonadati</taxon>
        <taxon>Pseudomonadota</taxon>
        <taxon>Gammaproteobacteria</taxon>
        <taxon>Alteromonadales</taxon>
        <taxon>Pseudoalteromonadaceae</taxon>
        <taxon>Psychrosphaera</taxon>
    </lineage>
</organism>
<reference evidence="7" key="1">
    <citation type="submission" date="2021-03" db="EMBL/GenBank/DDBJ databases">
        <title>Description of Psychrosphaera ytuae sp. nov. isolated from deep sea sediment of South China Sea.</title>
        <authorList>
            <person name="Zhang J."/>
            <person name="Xu X.-D."/>
        </authorList>
    </citation>
    <scope>NUCLEOTIDE SEQUENCE</scope>
    <source>
        <strain evidence="7">MTZ26</strain>
    </source>
</reference>
<protein>
    <recommendedName>
        <fullName evidence="9">DUF676 domain-containing protein</fullName>
    </recommendedName>
</protein>
<evidence type="ECO:0000256" key="3">
    <source>
        <dbReference type="ARBA" id="ARBA00022824"/>
    </source>
</evidence>
<keyword evidence="8" id="KW-1185">Reference proteome</keyword>
<dbReference type="InterPro" id="IPR007751">
    <property type="entry name" value="DUF676_lipase-like"/>
</dbReference>
<dbReference type="PANTHER" id="PTHR48182:SF2">
    <property type="entry name" value="PROTEIN SERAC1"/>
    <property type="match status" value="1"/>
</dbReference>
<dbReference type="InterPro" id="IPR029058">
    <property type="entry name" value="AB_hydrolase_fold"/>
</dbReference>
<dbReference type="GO" id="GO:0016020">
    <property type="term" value="C:membrane"/>
    <property type="evidence" value="ECO:0007669"/>
    <property type="project" value="UniProtKB-SubCell"/>
</dbReference>
<evidence type="ECO:0000259" key="5">
    <source>
        <dbReference type="Pfam" id="PF05057"/>
    </source>
</evidence>
<proteinExistence type="predicted"/>
<dbReference type="SUPFAM" id="SSF53474">
    <property type="entry name" value="alpha/beta-Hydrolases"/>
    <property type="match status" value="1"/>
</dbReference>
<dbReference type="Pfam" id="PF20284">
    <property type="entry name" value="CTD8"/>
    <property type="match status" value="1"/>
</dbReference>
<comment type="subcellular location">
    <subcellularLocation>
        <location evidence="1">Endoplasmic reticulum</location>
    </subcellularLocation>
    <subcellularLocation>
        <location evidence="2">Membrane</location>
    </subcellularLocation>
</comment>
<evidence type="ECO:0000313" key="8">
    <source>
        <dbReference type="Proteomes" id="UP000682739"/>
    </source>
</evidence>
<dbReference type="InterPro" id="IPR046912">
    <property type="entry name" value="ABC-3C_CTD8"/>
</dbReference>
<accession>A0A975HKX3</accession>